<evidence type="ECO:0000313" key="11">
    <source>
        <dbReference type="EMBL" id="KAE9613161.1"/>
    </source>
</evidence>
<evidence type="ECO:0000259" key="10">
    <source>
        <dbReference type="Pfam" id="PF14368"/>
    </source>
</evidence>
<gene>
    <name evidence="11" type="ORF">Lalb_Chr05g0214611</name>
</gene>
<comment type="similarity">
    <text evidence="2">Belongs to the plant LTP family.</text>
</comment>
<feature type="signal peptide" evidence="9">
    <location>
        <begin position="1"/>
        <end position="29"/>
    </location>
</feature>
<dbReference type="EMBL" id="WOCE01000005">
    <property type="protein sequence ID" value="KAE9613161.1"/>
    <property type="molecule type" value="Genomic_DNA"/>
</dbReference>
<protein>
    <submittedName>
        <fullName evidence="11">Putative bifunctional inhibitor/plant lipid transfer protein/seed storage helical</fullName>
    </submittedName>
</protein>
<dbReference type="InterPro" id="IPR043325">
    <property type="entry name" value="LTSS"/>
</dbReference>
<evidence type="ECO:0000256" key="1">
    <source>
        <dbReference type="ARBA" id="ARBA00004609"/>
    </source>
</evidence>
<name>A0A6A4QGZ3_LUPAL</name>
<dbReference type="GO" id="GO:0005886">
    <property type="term" value="C:plasma membrane"/>
    <property type="evidence" value="ECO:0007669"/>
    <property type="project" value="UniProtKB-SubCell"/>
</dbReference>
<feature type="chain" id="PRO_5025694399" evidence="9">
    <location>
        <begin position="30"/>
        <end position="154"/>
    </location>
</feature>
<proteinExistence type="inferred from homology"/>
<dbReference type="Gene3D" id="1.10.110.10">
    <property type="entry name" value="Plant lipid-transfer and hydrophobic proteins"/>
    <property type="match status" value="1"/>
</dbReference>
<dbReference type="InterPro" id="IPR016140">
    <property type="entry name" value="Bifunc_inhib/LTP/seed_store"/>
</dbReference>
<dbReference type="PANTHER" id="PTHR33044">
    <property type="entry name" value="BIFUNCTIONAL INHIBITOR/LIPID-TRANSFER PROTEIN/SEED STORAGE 2S ALBUMIN SUPERFAMILY PROTEIN-RELATED"/>
    <property type="match status" value="1"/>
</dbReference>
<organism evidence="11 12">
    <name type="scientific">Lupinus albus</name>
    <name type="common">White lupine</name>
    <name type="synonym">Lupinus termis</name>
    <dbReference type="NCBI Taxonomy" id="3870"/>
    <lineage>
        <taxon>Eukaryota</taxon>
        <taxon>Viridiplantae</taxon>
        <taxon>Streptophyta</taxon>
        <taxon>Embryophyta</taxon>
        <taxon>Tracheophyta</taxon>
        <taxon>Spermatophyta</taxon>
        <taxon>Magnoliopsida</taxon>
        <taxon>eudicotyledons</taxon>
        <taxon>Gunneridae</taxon>
        <taxon>Pentapetalae</taxon>
        <taxon>rosids</taxon>
        <taxon>fabids</taxon>
        <taxon>Fabales</taxon>
        <taxon>Fabaceae</taxon>
        <taxon>Papilionoideae</taxon>
        <taxon>50 kb inversion clade</taxon>
        <taxon>genistoids sensu lato</taxon>
        <taxon>core genistoids</taxon>
        <taxon>Genisteae</taxon>
        <taxon>Lupinus</taxon>
    </lineage>
</organism>
<keyword evidence="8" id="KW-0449">Lipoprotein</keyword>
<dbReference type="CDD" id="cd00010">
    <property type="entry name" value="AAI_LTSS"/>
    <property type="match status" value="1"/>
</dbReference>
<evidence type="ECO:0000313" key="12">
    <source>
        <dbReference type="Proteomes" id="UP000447434"/>
    </source>
</evidence>
<keyword evidence="4" id="KW-0472">Membrane</keyword>
<comment type="caution">
    <text evidence="11">The sequence shown here is derived from an EMBL/GenBank/DDBJ whole genome shotgun (WGS) entry which is preliminary data.</text>
</comment>
<evidence type="ECO:0000256" key="7">
    <source>
        <dbReference type="ARBA" id="ARBA00023180"/>
    </source>
</evidence>
<keyword evidence="7" id="KW-0325">Glycoprotein</keyword>
<evidence type="ECO:0000256" key="6">
    <source>
        <dbReference type="ARBA" id="ARBA00023157"/>
    </source>
</evidence>
<comment type="subcellular location">
    <subcellularLocation>
        <location evidence="1">Cell membrane</location>
        <topology evidence="1">Lipid-anchor</topology>
        <topology evidence="1">GPI-anchor</topology>
    </subcellularLocation>
</comment>
<dbReference type="OrthoDB" id="690947at2759"/>
<feature type="domain" description="Bifunctional inhibitor/plant lipid transfer protein/seed storage helical" evidence="10">
    <location>
        <begin position="29"/>
        <end position="105"/>
    </location>
</feature>
<evidence type="ECO:0000256" key="9">
    <source>
        <dbReference type="SAM" id="SignalP"/>
    </source>
</evidence>
<keyword evidence="6" id="KW-1015">Disulfide bond</keyword>
<dbReference type="SUPFAM" id="SSF47699">
    <property type="entry name" value="Bifunctional inhibitor/lipid-transfer protein/seed storage 2S albumin"/>
    <property type="match status" value="1"/>
</dbReference>
<accession>A0A6A4QGZ3</accession>
<keyword evidence="5 9" id="KW-0732">Signal</keyword>
<evidence type="ECO:0000256" key="4">
    <source>
        <dbReference type="ARBA" id="ARBA00022622"/>
    </source>
</evidence>
<dbReference type="AlphaFoldDB" id="A0A6A4QGZ3"/>
<evidence type="ECO:0000256" key="5">
    <source>
        <dbReference type="ARBA" id="ARBA00022729"/>
    </source>
</evidence>
<evidence type="ECO:0000256" key="2">
    <source>
        <dbReference type="ARBA" id="ARBA00009748"/>
    </source>
</evidence>
<dbReference type="Pfam" id="PF14368">
    <property type="entry name" value="LTP_2"/>
    <property type="match status" value="1"/>
</dbReference>
<keyword evidence="4" id="KW-0336">GPI-anchor</keyword>
<reference evidence="12" key="1">
    <citation type="journal article" date="2020" name="Nat. Commun.">
        <title>Genome sequence of the cluster root forming white lupin.</title>
        <authorList>
            <person name="Hufnagel B."/>
            <person name="Marques A."/>
            <person name="Soriano A."/>
            <person name="Marques L."/>
            <person name="Divol F."/>
            <person name="Doumas P."/>
            <person name="Sallet E."/>
            <person name="Mancinotti D."/>
            <person name="Carrere S."/>
            <person name="Marande W."/>
            <person name="Arribat S."/>
            <person name="Keller J."/>
            <person name="Huneau C."/>
            <person name="Blein T."/>
            <person name="Aime D."/>
            <person name="Laguerre M."/>
            <person name="Taylor J."/>
            <person name="Schubert V."/>
            <person name="Nelson M."/>
            <person name="Geu-Flores F."/>
            <person name="Crespi M."/>
            <person name="Gallardo-Guerrero K."/>
            <person name="Delaux P.-M."/>
            <person name="Salse J."/>
            <person name="Berges H."/>
            <person name="Guyot R."/>
            <person name="Gouzy J."/>
            <person name="Peret B."/>
        </authorList>
    </citation>
    <scope>NUCLEOTIDE SEQUENCE [LARGE SCALE GENOMIC DNA]</scope>
    <source>
        <strain evidence="12">cv. Amiga</strain>
    </source>
</reference>
<dbReference type="Proteomes" id="UP000447434">
    <property type="component" value="Chromosome 5"/>
</dbReference>
<dbReference type="InterPro" id="IPR036312">
    <property type="entry name" value="Bifun_inhib/LTP/seed_sf"/>
</dbReference>
<evidence type="ECO:0000256" key="8">
    <source>
        <dbReference type="ARBA" id="ARBA00023288"/>
    </source>
</evidence>
<sequence>MDGSRRCMPLVIMGWVIMVGISLISLAEGQALPPCADQISQCLDYINSTNTPPNTCCHPIQNLYATQKKCLCQFVFTLGILESIGVTETQALELGHSCGVELSNTICKAVLSASSPLSSVQPQATRGADEGGAGRVKITVLFFALLFWTAILFN</sequence>
<evidence type="ECO:0000256" key="3">
    <source>
        <dbReference type="ARBA" id="ARBA00022475"/>
    </source>
</evidence>
<keyword evidence="3" id="KW-1003">Cell membrane</keyword>
<keyword evidence="12" id="KW-1185">Reference proteome</keyword>
<dbReference type="GO" id="GO:0098552">
    <property type="term" value="C:side of membrane"/>
    <property type="evidence" value="ECO:0007669"/>
    <property type="project" value="UniProtKB-KW"/>
</dbReference>